<dbReference type="KEGG" id="led:BBK82_26655"/>
<organism evidence="1 2">
    <name type="scientific">Lentzea guizhouensis</name>
    <dbReference type="NCBI Taxonomy" id="1586287"/>
    <lineage>
        <taxon>Bacteria</taxon>
        <taxon>Bacillati</taxon>
        <taxon>Actinomycetota</taxon>
        <taxon>Actinomycetes</taxon>
        <taxon>Pseudonocardiales</taxon>
        <taxon>Pseudonocardiaceae</taxon>
        <taxon>Lentzea</taxon>
    </lineage>
</organism>
<accession>A0A1B2HN54</accession>
<sequence length="82" mass="9248">MEIRSSARKHGVSDADMRHAVEYAVHEGEIDDDAPWRVLYLGPDTAGNLLEVITVEDDDGDEVVIHAMKMRPKYFPLLARGR</sequence>
<reference evidence="1 2" key="1">
    <citation type="submission" date="2016-07" db="EMBL/GenBank/DDBJ databases">
        <title>Complete genome sequence of the Lentzea guizhouensis DHS C013.</title>
        <authorList>
            <person name="Cao C."/>
        </authorList>
    </citation>
    <scope>NUCLEOTIDE SEQUENCE [LARGE SCALE GENOMIC DNA]</scope>
    <source>
        <strain evidence="1 2">DHS C013</strain>
    </source>
</reference>
<dbReference type="Proteomes" id="UP000093053">
    <property type="component" value="Chromosome"/>
</dbReference>
<dbReference type="EMBL" id="CP016793">
    <property type="protein sequence ID" value="ANZ39125.1"/>
    <property type="molecule type" value="Genomic_DNA"/>
</dbReference>
<evidence type="ECO:0000313" key="2">
    <source>
        <dbReference type="Proteomes" id="UP000093053"/>
    </source>
</evidence>
<dbReference type="AlphaFoldDB" id="A0A1B2HN54"/>
<gene>
    <name evidence="1" type="ORF">BBK82_26655</name>
</gene>
<evidence type="ECO:0000313" key="1">
    <source>
        <dbReference type="EMBL" id="ANZ39125.1"/>
    </source>
</evidence>
<proteinExistence type="predicted"/>
<protein>
    <recommendedName>
        <fullName evidence="3">Toxin</fullName>
    </recommendedName>
</protein>
<evidence type="ECO:0008006" key="3">
    <source>
        <dbReference type="Google" id="ProtNLM"/>
    </source>
</evidence>
<keyword evidence="2" id="KW-1185">Reference proteome</keyword>
<name>A0A1B2HN54_9PSEU</name>